<keyword evidence="7" id="KW-1185">Reference proteome</keyword>
<evidence type="ECO:0000256" key="3">
    <source>
        <dbReference type="ARBA" id="ARBA00022691"/>
    </source>
</evidence>
<evidence type="ECO:0000259" key="5">
    <source>
        <dbReference type="PROSITE" id="PS50123"/>
    </source>
</evidence>
<dbReference type="RefSeq" id="WP_247027469.1">
    <property type="nucleotide sequence ID" value="NZ_JALKCH010000003.1"/>
</dbReference>
<protein>
    <submittedName>
        <fullName evidence="6">Methyltransferase</fullName>
    </submittedName>
</protein>
<dbReference type="InterPro" id="IPR029063">
    <property type="entry name" value="SAM-dependent_MTases_sf"/>
</dbReference>
<feature type="repeat" description="TPR" evidence="4">
    <location>
        <begin position="351"/>
        <end position="384"/>
    </location>
</feature>
<comment type="caution">
    <text evidence="6">The sequence shown here is derived from an EMBL/GenBank/DDBJ whole genome shotgun (WGS) entry which is preliminary data.</text>
</comment>
<dbReference type="PANTHER" id="PTHR24422:SF19">
    <property type="entry name" value="CHEMOTAXIS PROTEIN METHYLTRANSFERASE"/>
    <property type="match status" value="1"/>
</dbReference>
<dbReference type="SMART" id="SM00028">
    <property type="entry name" value="TPR"/>
    <property type="match status" value="1"/>
</dbReference>
<keyword evidence="1 6" id="KW-0489">Methyltransferase</keyword>
<accession>A0ABT0D8Z0</accession>
<keyword evidence="3" id="KW-0949">S-adenosyl-L-methionine</keyword>
<dbReference type="InterPro" id="IPR011990">
    <property type="entry name" value="TPR-like_helical_dom_sf"/>
</dbReference>
<gene>
    <name evidence="6" type="ORF">MWN34_05775</name>
</gene>
<dbReference type="SUPFAM" id="SSF53335">
    <property type="entry name" value="S-adenosyl-L-methionine-dependent methyltransferases"/>
    <property type="match status" value="1"/>
</dbReference>
<dbReference type="Pfam" id="PF01739">
    <property type="entry name" value="CheR"/>
    <property type="match status" value="1"/>
</dbReference>
<keyword evidence="4" id="KW-0802">TPR repeat</keyword>
<proteinExistence type="predicted"/>
<dbReference type="SUPFAM" id="SSF48452">
    <property type="entry name" value="TPR-like"/>
    <property type="match status" value="1"/>
</dbReference>
<dbReference type="PROSITE" id="PS50005">
    <property type="entry name" value="TPR"/>
    <property type="match status" value="1"/>
</dbReference>
<dbReference type="Proteomes" id="UP001203284">
    <property type="component" value="Unassembled WGS sequence"/>
</dbReference>
<dbReference type="PRINTS" id="PR00996">
    <property type="entry name" value="CHERMTFRASE"/>
</dbReference>
<dbReference type="GO" id="GO:0032259">
    <property type="term" value="P:methylation"/>
    <property type="evidence" value="ECO:0007669"/>
    <property type="project" value="UniProtKB-KW"/>
</dbReference>
<evidence type="ECO:0000256" key="4">
    <source>
        <dbReference type="PROSITE-ProRule" id="PRU00339"/>
    </source>
</evidence>
<dbReference type="PANTHER" id="PTHR24422">
    <property type="entry name" value="CHEMOTAXIS PROTEIN METHYLTRANSFERASE"/>
    <property type="match status" value="1"/>
</dbReference>
<dbReference type="Gene3D" id="1.25.40.10">
    <property type="entry name" value="Tetratricopeptide repeat domain"/>
    <property type="match status" value="1"/>
</dbReference>
<keyword evidence="2" id="KW-0808">Transferase</keyword>
<dbReference type="SMART" id="SM00138">
    <property type="entry name" value="MeTrc"/>
    <property type="match status" value="1"/>
</dbReference>
<evidence type="ECO:0000256" key="1">
    <source>
        <dbReference type="ARBA" id="ARBA00022603"/>
    </source>
</evidence>
<evidence type="ECO:0000313" key="6">
    <source>
        <dbReference type="EMBL" id="MCK0196420.1"/>
    </source>
</evidence>
<reference evidence="6 7" key="1">
    <citation type="submission" date="2022-04" db="EMBL/GenBank/DDBJ databases">
        <authorList>
            <person name="Grouzdev D.S."/>
            <person name="Pantiukh K.S."/>
            <person name="Krutkina M.S."/>
        </authorList>
    </citation>
    <scope>NUCLEOTIDE SEQUENCE [LARGE SCALE GENOMIC DNA]</scope>
    <source>
        <strain evidence="6 7">6x-1</strain>
    </source>
</reference>
<evidence type="ECO:0000256" key="2">
    <source>
        <dbReference type="ARBA" id="ARBA00022679"/>
    </source>
</evidence>
<dbReference type="CDD" id="cd02440">
    <property type="entry name" value="AdoMet_MTases"/>
    <property type="match status" value="1"/>
</dbReference>
<dbReference type="PROSITE" id="PS50123">
    <property type="entry name" value="CHER"/>
    <property type="match status" value="1"/>
</dbReference>
<dbReference type="InterPro" id="IPR019734">
    <property type="entry name" value="TPR_rpt"/>
</dbReference>
<dbReference type="InterPro" id="IPR022642">
    <property type="entry name" value="CheR_C"/>
</dbReference>
<dbReference type="GO" id="GO:0008168">
    <property type="term" value="F:methyltransferase activity"/>
    <property type="evidence" value="ECO:0007669"/>
    <property type="project" value="UniProtKB-KW"/>
</dbReference>
<dbReference type="Gene3D" id="3.40.50.150">
    <property type="entry name" value="Vaccinia Virus protein VP39"/>
    <property type="match status" value="1"/>
</dbReference>
<sequence>MILGEVERLLQREIGLHVETVGSSVVHYALKQRMAALTIDEPELYWQRLNASRDELQELINAVVIPETWFFRDREAFTALAGHARAHRRTGLPFRVLSLPCSTGEEPYSAAMALFDAGLAAEDFRIDAMDVSTRNIAAARQATYGRNSFRGSDLSFRARYFTAVERGYRPSEAVRGQVHFRAGNLFEANDLPGAEIYDAVFCRNLLIYFDRSLQEKALDRLRALLVRDGLLLVGPAEASLPTLHGFVSARLPMAFAFLRQDGVPAASVLAAPPVPPARVRRPAVPAAPIVARRVAPRPFAPLAAKPVTVAAAAEDHASAHLAAIQRAADAGRLDEVKTLAQAHIERFGPEARVFYLLGLAHDAGDATSAAIENYRKALYLAPDDRETLAQLALLLQRQGDLAGARRLAGRLDRLEKGGPP</sequence>
<evidence type="ECO:0000313" key="7">
    <source>
        <dbReference type="Proteomes" id="UP001203284"/>
    </source>
</evidence>
<dbReference type="EMBL" id="JALKCH010000003">
    <property type="protein sequence ID" value="MCK0196420.1"/>
    <property type="molecule type" value="Genomic_DNA"/>
</dbReference>
<feature type="domain" description="CheR-type methyltransferase" evidence="5">
    <location>
        <begin position="1"/>
        <end position="238"/>
    </location>
</feature>
<dbReference type="InterPro" id="IPR000780">
    <property type="entry name" value="CheR_MeTrfase"/>
</dbReference>
<organism evidence="6 7">
    <name type="scientific">Ancylobacter crimeensis</name>
    <dbReference type="NCBI Taxonomy" id="2579147"/>
    <lineage>
        <taxon>Bacteria</taxon>
        <taxon>Pseudomonadati</taxon>
        <taxon>Pseudomonadota</taxon>
        <taxon>Alphaproteobacteria</taxon>
        <taxon>Hyphomicrobiales</taxon>
        <taxon>Xanthobacteraceae</taxon>
        <taxon>Ancylobacter</taxon>
    </lineage>
</organism>
<name>A0ABT0D8Z0_9HYPH</name>
<dbReference type="InterPro" id="IPR050903">
    <property type="entry name" value="Bact_Chemotaxis_MeTrfase"/>
</dbReference>